<sequence>MSRYYLITGRKDTGGSYDRLEIEELQKNQKQFTLFILAYLVLQGRDPESVTGERYPIKVPPAASFPELAGIHGLPFAEWLGDRKNEADFNPNDSKDTHPVPSRFGGYCNHGSVVFPTWHRPYVMAIEQAIGDIATGIADEFAKKLEQEKSEANAWKQAAKELRFPFWDWAAKKVQTEGVPVVLTCDKVMIYLPQNRSIEVDNPLEFYGFKSIPDGFEDEVLDPSNPEATAYFKEWTRTFRYAPSTPTPNGSNTAKLNEKIKERAPQIRCQVSDLFTVGLKGTPSLVWDEFSNHTTESLRKMDYYNINSLEGIHDTMHDTIGGNGHMTDPNYAGFDPIFFLHHCNVDRLLAFWEYVYPEYYMGKGYPHGKKMYPFTQSRGTYNLVYNSQLVGDTPLAPFRTGDSQYWTSDKARFLDGKYYCYPEVAGVKIGKDITDKERIEARKKLQEYYGVDKPQPIQVGGNMTRLPYDFHVPAPQKIPKGYEVVKDFRRMVIVVQTPEFAFNGPYSIEMYFKNTSTGTEEYVGVVAVFARPDRSPCRGCISRREGGSIIRGIIPIPLNIIEGIITSLANTPNVADSEPNLEELIANELKENLNGKIVDRNGNEVGSAKGSIEVADEDSLSRNIVPDITLISSAAMRSNSHNGDGPIEWADWLNHGKVFKQDSSWKKA</sequence>
<feature type="domain" description="Tyrosinase copper-binding" evidence="9">
    <location>
        <begin position="335"/>
        <end position="346"/>
    </location>
</feature>
<reference evidence="10" key="1">
    <citation type="submission" date="2020-11" db="EMBL/GenBank/DDBJ databases">
        <authorList>
            <consortium name="DOE Joint Genome Institute"/>
            <person name="Ahrendt S."/>
            <person name="Riley R."/>
            <person name="Andreopoulos W."/>
            <person name="Labutti K."/>
            <person name="Pangilinan J."/>
            <person name="Ruiz-Duenas F.J."/>
            <person name="Barrasa J.M."/>
            <person name="Sanchez-Garcia M."/>
            <person name="Camarero S."/>
            <person name="Miyauchi S."/>
            <person name="Serrano A."/>
            <person name="Linde D."/>
            <person name="Babiker R."/>
            <person name="Drula E."/>
            <person name="Ayuso-Fernandez I."/>
            <person name="Pacheco R."/>
            <person name="Padilla G."/>
            <person name="Ferreira P."/>
            <person name="Barriuso J."/>
            <person name="Kellner H."/>
            <person name="Castanera R."/>
            <person name="Alfaro M."/>
            <person name="Ramirez L."/>
            <person name="Pisabarro A.G."/>
            <person name="Kuo A."/>
            <person name="Tritt A."/>
            <person name="Lipzen A."/>
            <person name="He G."/>
            <person name="Yan M."/>
            <person name="Ng V."/>
            <person name="Cullen D."/>
            <person name="Martin F."/>
            <person name="Rosso M.-N."/>
            <person name="Henrissat B."/>
            <person name="Hibbett D."/>
            <person name="Martinez A.T."/>
            <person name="Grigoriev I.V."/>
        </authorList>
    </citation>
    <scope>NUCLEOTIDE SEQUENCE</scope>
    <source>
        <strain evidence="10">AH 40177</strain>
    </source>
</reference>
<dbReference type="Gene3D" id="1.10.1280.10">
    <property type="entry name" value="Di-copper center containing domain from catechol oxidase"/>
    <property type="match status" value="1"/>
</dbReference>
<dbReference type="AlphaFoldDB" id="A0A9P5PKH0"/>
<keyword evidence="4" id="KW-0186">Copper</keyword>
<evidence type="ECO:0000259" key="9">
    <source>
        <dbReference type="PROSITE" id="PS00498"/>
    </source>
</evidence>
<gene>
    <name evidence="10" type="ORF">BDP27DRAFT_1333883</name>
</gene>
<evidence type="ECO:0000256" key="5">
    <source>
        <dbReference type="ARBA" id="ARBA00023101"/>
    </source>
</evidence>
<evidence type="ECO:0000256" key="2">
    <source>
        <dbReference type="ARBA" id="ARBA00011906"/>
    </source>
</evidence>
<evidence type="ECO:0000256" key="1">
    <source>
        <dbReference type="ARBA" id="ARBA00009928"/>
    </source>
</evidence>
<evidence type="ECO:0000313" key="10">
    <source>
        <dbReference type="EMBL" id="KAF9064242.1"/>
    </source>
</evidence>
<dbReference type="GO" id="GO:0004503">
    <property type="term" value="F:tyrosinase activity"/>
    <property type="evidence" value="ECO:0007669"/>
    <property type="project" value="UniProtKB-EC"/>
</dbReference>
<evidence type="ECO:0000256" key="3">
    <source>
        <dbReference type="ARBA" id="ARBA00022723"/>
    </source>
</evidence>
<keyword evidence="5" id="KW-0470">Melanin biosynthesis</keyword>
<keyword evidence="11" id="KW-1185">Reference proteome</keyword>
<evidence type="ECO:0000259" key="8">
    <source>
        <dbReference type="PROSITE" id="PS00497"/>
    </source>
</evidence>
<evidence type="ECO:0000256" key="6">
    <source>
        <dbReference type="ARBA" id="ARBA00048233"/>
    </source>
</evidence>
<dbReference type="GO" id="GO:0042438">
    <property type="term" value="P:melanin biosynthetic process"/>
    <property type="evidence" value="ECO:0007669"/>
    <property type="project" value="UniProtKB-KW"/>
</dbReference>
<dbReference type="GO" id="GO:0046872">
    <property type="term" value="F:metal ion binding"/>
    <property type="evidence" value="ECO:0007669"/>
    <property type="project" value="UniProtKB-KW"/>
</dbReference>
<comment type="caution">
    <text evidence="10">The sequence shown here is derived from an EMBL/GenBank/DDBJ whole genome shotgun (WGS) entry which is preliminary data.</text>
</comment>
<dbReference type="SUPFAM" id="SSF48056">
    <property type="entry name" value="Di-copper centre-containing domain"/>
    <property type="match status" value="1"/>
</dbReference>
<comment type="catalytic activity">
    <reaction evidence="7">
        <text>L-tyrosine + O2 = L-dopaquinone + H2O</text>
        <dbReference type="Rhea" id="RHEA:18117"/>
        <dbReference type="ChEBI" id="CHEBI:15377"/>
        <dbReference type="ChEBI" id="CHEBI:15379"/>
        <dbReference type="ChEBI" id="CHEBI:57924"/>
        <dbReference type="ChEBI" id="CHEBI:58315"/>
        <dbReference type="EC" id="1.14.18.1"/>
    </reaction>
</comment>
<dbReference type="InterPro" id="IPR008922">
    <property type="entry name" value="Di-copper_centre_dom_sf"/>
</dbReference>
<dbReference type="Proteomes" id="UP000772434">
    <property type="component" value="Unassembled WGS sequence"/>
</dbReference>
<feature type="domain" description="Tyrosinase copper-binding" evidence="8">
    <location>
        <begin position="110"/>
        <end position="127"/>
    </location>
</feature>
<dbReference type="PRINTS" id="PR00092">
    <property type="entry name" value="TYROSINASE"/>
</dbReference>
<name>A0A9P5PKH0_9AGAR</name>
<comment type="similarity">
    <text evidence="1">Belongs to the tyrosinase family.</text>
</comment>
<comment type="catalytic activity">
    <reaction evidence="6">
        <text>2 L-dopa + O2 = 2 L-dopaquinone + 2 H2O</text>
        <dbReference type="Rhea" id="RHEA:34287"/>
        <dbReference type="ChEBI" id="CHEBI:15377"/>
        <dbReference type="ChEBI" id="CHEBI:15379"/>
        <dbReference type="ChEBI" id="CHEBI:57504"/>
        <dbReference type="ChEBI" id="CHEBI:57924"/>
        <dbReference type="EC" id="1.14.18.1"/>
    </reaction>
</comment>
<protein>
    <recommendedName>
        <fullName evidence="2">tyrosinase</fullName>
        <ecNumber evidence="2">1.14.18.1</ecNumber>
    </recommendedName>
</protein>
<proteinExistence type="inferred from homology"/>
<dbReference type="PANTHER" id="PTHR11474:SF76">
    <property type="entry name" value="SHKT DOMAIN-CONTAINING PROTEIN"/>
    <property type="match status" value="1"/>
</dbReference>
<dbReference type="EMBL" id="JADNRY010000128">
    <property type="protein sequence ID" value="KAF9064242.1"/>
    <property type="molecule type" value="Genomic_DNA"/>
</dbReference>
<dbReference type="OrthoDB" id="6132182at2759"/>
<dbReference type="EC" id="1.14.18.1" evidence="2"/>
<accession>A0A9P5PKH0</accession>
<organism evidence="10 11">
    <name type="scientific">Rhodocollybia butyracea</name>
    <dbReference type="NCBI Taxonomy" id="206335"/>
    <lineage>
        <taxon>Eukaryota</taxon>
        <taxon>Fungi</taxon>
        <taxon>Dikarya</taxon>
        <taxon>Basidiomycota</taxon>
        <taxon>Agaricomycotina</taxon>
        <taxon>Agaricomycetes</taxon>
        <taxon>Agaricomycetidae</taxon>
        <taxon>Agaricales</taxon>
        <taxon>Marasmiineae</taxon>
        <taxon>Omphalotaceae</taxon>
        <taxon>Rhodocollybia</taxon>
    </lineage>
</organism>
<dbReference type="InterPro" id="IPR050316">
    <property type="entry name" value="Tyrosinase/Hemocyanin"/>
</dbReference>
<keyword evidence="3" id="KW-0479">Metal-binding</keyword>
<evidence type="ECO:0000256" key="7">
    <source>
        <dbReference type="ARBA" id="ARBA00048881"/>
    </source>
</evidence>
<dbReference type="Gene3D" id="2.60.310.20">
    <property type="match status" value="1"/>
</dbReference>
<dbReference type="PANTHER" id="PTHR11474">
    <property type="entry name" value="TYROSINASE FAMILY MEMBER"/>
    <property type="match status" value="1"/>
</dbReference>
<evidence type="ECO:0000256" key="4">
    <source>
        <dbReference type="ARBA" id="ARBA00023008"/>
    </source>
</evidence>
<dbReference type="PROSITE" id="PS00498">
    <property type="entry name" value="TYROSINASE_2"/>
    <property type="match status" value="1"/>
</dbReference>
<dbReference type="Pfam" id="PF00264">
    <property type="entry name" value="Tyrosinase"/>
    <property type="match status" value="1"/>
</dbReference>
<dbReference type="PROSITE" id="PS00497">
    <property type="entry name" value="TYROSINASE_1"/>
    <property type="match status" value="1"/>
</dbReference>
<dbReference type="InterPro" id="IPR002227">
    <property type="entry name" value="Tyrosinase_Cu-bd"/>
</dbReference>
<evidence type="ECO:0000313" key="11">
    <source>
        <dbReference type="Proteomes" id="UP000772434"/>
    </source>
</evidence>